<feature type="transmembrane region" description="Helical" evidence="6">
    <location>
        <begin position="111"/>
        <end position="130"/>
    </location>
</feature>
<name>A0A316UPY0_9BASI</name>
<dbReference type="EMBL" id="KZ819668">
    <property type="protein sequence ID" value="PWN27340.1"/>
    <property type="molecule type" value="Genomic_DNA"/>
</dbReference>
<dbReference type="PANTHER" id="PTHR23294:SF19">
    <property type="entry name" value="DUF895 DOMAIN MEMBRANE PROTEIN-RELATED"/>
    <property type="match status" value="1"/>
</dbReference>
<dbReference type="InterPro" id="IPR051617">
    <property type="entry name" value="UNC-93-like_regulator"/>
</dbReference>
<feature type="transmembrane region" description="Helical" evidence="6">
    <location>
        <begin position="436"/>
        <end position="456"/>
    </location>
</feature>
<feature type="transmembrane region" description="Helical" evidence="6">
    <location>
        <begin position="137"/>
        <end position="156"/>
    </location>
</feature>
<dbReference type="InterPro" id="IPR011701">
    <property type="entry name" value="MFS"/>
</dbReference>
<feature type="transmembrane region" description="Helical" evidence="6">
    <location>
        <begin position="176"/>
        <end position="197"/>
    </location>
</feature>
<evidence type="ECO:0000256" key="6">
    <source>
        <dbReference type="SAM" id="Phobius"/>
    </source>
</evidence>
<dbReference type="InterPro" id="IPR036259">
    <property type="entry name" value="MFS_trans_sf"/>
</dbReference>
<accession>A0A316UPY0</accession>
<keyword evidence="8" id="KW-1185">Reference proteome</keyword>
<gene>
    <name evidence="7" type="ORF">BDZ90DRAFT_220443</name>
</gene>
<keyword evidence="4 6" id="KW-0472">Membrane</keyword>
<dbReference type="OrthoDB" id="196103at2759"/>
<feature type="transmembrane region" description="Helical" evidence="6">
    <location>
        <begin position="299"/>
        <end position="319"/>
    </location>
</feature>
<comment type="subcellular location">
    <subcellularLocation>
        <location evidence="1">Membrane</location>
        <topology evidence="1">Multi-pass membrane protein</topology>
    </subcellularLocation>
</comment>
<dbReference type="GO" id="GO:0016020">
    <property type="term" value="C:membrane"/>
    <property type="evidence" value="ECO:0007669"/>
    <property type="project" value="UniProtKB-SubCell"/>
</dbReference>
<evidence type="ECO:0000313" key="8">
    <source>
        <dbReference type="Proteomes" id="UP000245884"/>
    </source>
</evidence>
<dbReference type="GeneID" id="37026257"/>
<evidence type="ECO:0000256" key="2">
    <source>
        <dbReference type="ARBA" id="ARBA00022692"/>
    </source>
</evidence>
<protein>
    <submittedName>
        <fullName evidence="7">MFS general substrate transporter</fullName>
    </submittedName>
</protein>
<feature type="transmembrane region" description="Helical" evidence="6">
    <location>
        <begin position="331"/>
        <end position="352"/>
    </location>
</feature>
<evidence type="ECO:0000313" key="7">
    <source>
        <dbReference type="EMBL" id="PWN27340.1"/>
    </source>
</evidence>
<dbReference type="Gene3D" id="1.20.1250.20">
    <property type="entry name" value="MFS general substrate transporter like domains"/>
    <property type="match status" value="1"/>
</dbReference>
<organism evidence="7 8">
    <name type="scientific">Jaminaea rosea</name>
    <dbReference type="NCBI Taxonomy" id="1569628"/>
    <lineage>
        <taxon>Eukaryota</taxon>
        <taxon>Fungi</taxon>
        <taxon>Dikarya</taxon>
        <taxon>Basidiomycota</taxon>
        <taxon>Ustilaginomycotina</taxon>
        <taxon>Exobasidiomycetes</taxon>
        <taxon>Microstromatales</taxon>
        <taxon>Microstromatales incertae sedis</taxon>
        <taxon>Jaminaea</taxon>
    </lineage>
</organism>
<feature type="compositionally biased region" description="Polar residues" evidence="5">
    <location>
        <begin position="1"/>
        <end position="10"/>
    </location>
</feature>
<dbReference type="Proteomes" id="UP000245884">
    <property type="component" value="Unassembled WGS sequence"/>
</dbReference>
<dbReference type="RefSeq" id="XP_025361952.1">
    <property type="nucleotide sequence ID" value="XM_025504434.1"/>
</dbReference>
<sequence length="481" mass="51686">MSESVTQQAPLESPLEKKDALNEVDAQSVASEPAAPSQSKPHWYRSTFTQATILGMCSFLAPGVWAAMNSLGAGGQSSPATVNAANALTFVLMIFTSWATSSLINLTSVPITLSIGTTGFAVYAAGLYLSTKTAGTTTWLVLVGAACCGISAGFFWSTEGAVILSYPEKDRLGRYVSYWLMFRVLGQLVGGVINLALNYSAAQAGSISLETYGVFIALQCLGPFVALTLSRPEKVQRKDGTKVVLNLEGSVKSELKAVGKLLCRREVALLLPMIWQTTFSESLVGTYAATYFTVRSRALGSLLSAVVASLGNYALGFYLDTKRVSVNKRGKSAFIFVYACQGGWWIFSLIVLNRLHRNKPAEPFDWASSGFSTHFALYIMLQLGFNQMYELTYWLVSAINKDGSEIVRLASIVRGVESAGQALSYGINATSWRLDAVAGLNFGLYSLCLAPAWVVIRKVGEGGRLAAIASEEGNKDGDAKE</sequence>
<reference evidence="7 8" key="1">
    <citation type="journal article" date="2018" name="Mol. Biol. Evol.">
        <title>Broad Genomic Sampling Reveals a Smut Pathogenic Ancestry of the Fungal Clade Ustilaginomycotina.</title>
        <authorList>
            <person name="Kijpornyongpan T."/>
            <person name="Mondo S.J."/>
            <person name="Barry K."/>
            <person name="Sandor L."/>
            <person name="Lee J."/>
            <person name="Lipzen A."/>
            <person name="Pangilinan J."/>
            <person name="LaButti K."/>
            <person name="Hainaut M."/>
            <person name="Henrissat B."/>
            <person name="Grigoriev I.V."/>
            <person name="Spatafora J.W."/>
            <person name="Aime M.C."/>
        </authorList>
    </citation>
    <scope>NUCLEOTIDE SEQUENCE [LARGE SCALE GENOMIC DNA]</scope>
    <source>
        <strain evidence="7 8">MCA 5214</strain>
    </source>
</reference>
<feature type="region of interest" description="Disordered" evidence="5">
    <location>
        <begin position="1"/>
        <end position="41"/>
    </location>
</feature>
<evidence type="ECO:0000256" key="3">
    <source>
        <dbReference type="ARBA" id="ARBA00022989"/>
    </source>
</evidence>
<dbReference type="PANTHER" id="PTHR23294">
    <property type="entry name" value="ET TRANSLATION PRODUCT-RELATED"/>
    <property type="match status" value="1"/>
</dbReference>
<keyword evidence="3 6" id="KW-1133">Transmembrane helix</keyword>
<proteinExistence type="predicted"/>
<feature type="transmembrane region" description="Helical" evidence="6">
    <location>
        <begin position="80"/>
        <end position="99"/>
    </location>
</feature>
<keyword evidence="2 6" id="KW-0812">Transmembrane</keyword>
<feature type="transmembrane region" description="Helical" evidence="6">
    <location>
        <begin position="48"/>
        <end position="68"/>
    </location>
</feature>
<feature type="transmembrane region" description="Helical" evidence="6">
    <location>
        <begin position="364"/>
        <end position="385"/>
    </location>
</feature>
<dbReference type="SUPFAM" id="SSF103473">
    <property type="entry name" value="MFS general substrate transporter"/>
    <property type="match status" value="1"/>
</dbReference>
<evidence type="ECO:0000256" key="1">
    <source>
        <dbReference type="ARBA" id="ARBA00004141"/>
    </source>
</evidence>
<evidence type="ECO:0000256" key="4">
    <source>
        <dbReference type="ARBA" id="ARBA00023136"/>
    </source>
</evidence>
<dbReference type="GO" id="GO:0022857">
    <property type="term" value="F:transmembrane transporter activity"/>
    <property type="evidence" value="ECO:0007669"/>
    <property type="project" value="InterPro"/>
</dbReference>
<evidence type="ECO:0000256" key="5">
    <source>
        <dbReference type="SAM" id="MobiDB-lite"/>
    </source>
</evidence>
<dbReference type="Pfam" id="PF07690">
    <property type="entry name" value="MFS_1"/>
    <property type="match status" value="1"/>
</dbReference>
<dbReference type="AlphaFoldDB" id="A0A316UPY0"/>